<accession>A0AAE0YHM8</accession>
<dbReference type="EMBL" id="JAWDGP010006239">
    <property type="protein sequence ID" value="KAK3745019.1"/>
    <property type="molecule type" value="Genomic_DNA"/>
</dbReference>
<dbReference type="AlphaFoldDB" id="A0AAE0YHM8"/>
<comment type="caution">
    <text evidence="1">The sequence shown here is derived from an EMBL/GenBank/DDBJ whole genome shotgun (WGS) entry which is preliminary data.</text>
</comment>
<evidence type="ECO:0000313" key="1">
    <source>
        <dbReference type="EMBL" id="KAK3745019.1"/>
    </source>
</evidence>
<protein>
    <submittedName>
        <fullName evidence="1">Uncharacterized protein</fullName>
    </submittedName>
</protein>
<organism evidence="1 2">
    <name type="scientific">Elysia crispata</name>
    <name type="common">lettuce slug</name>
    <dbReference type="NCBI Taxonomy" id="231223"/>
    <lineage>
        <taxon>Eukaryota</taxon>
        <taxon>Metazoa</taxon>
        <taxon>Spiralia</taxon>
        <taxon>Lophotrochozoa</taxon>
        <taxon>Mollusca</taxon>
        <taxon>Gastropoda</taxon>
        <taxon>Heterobranchia</taxon>
        <taxon>Euthyneura</taxon>
        <taxon>Panpulmonata</taxon>
        <taxon>Sacoglossa</taxon>
        <taxon>Placobranchoidea</taxon>
        <taxon>Plakobranchidae</taxon>
        <taxon>Elysia</taxon>
    </lineage>
</organism>
<sequence>MVVAISSLAVDTSYRLTAIFAWETVSCSTSPKFKINFAWLNRVWASDRSRKRKSERAEDGWSRVVAVSVVRASSRCLHIQTGQKMTPVQSGFHRNHRLSLKSKPAASIVGTAHPLSHGRNINIDNTKGYYCCCRHRYHNQHAHYRYYRYSQDNHVKTEESTRFPEECPKEANKLKSLQRHIEMTLVTKATPGARRQASRVE</sequence>
<reference evidence="1" key="1">
    <citation type="journal article" date="2023" name="G3 (Bethesda)">
        <title>A reference genome for the long-term kleptoplast-retaining sea slug Elysia crispata morphotype clarki.</title>
        <authorList>
            <person name="Eastman K.E."/>
            <person name="Pendleton A.L."/>
            <person name="Shaikh M.A."/>
            <person name="Suttiyut T."/>
            <person name="Ogas R."/>
            <person name="Tomko P."/>
            <person name="Gavelis G."/>
            <person name="Widhalm J.R."/>
            <person name="Wisecaver J.H."/>
        </authorList>
    </citation>
    <scope>NUCLEOTIDE SEQUENCE</scope>
    <source>
        <strain evidence="1">ECLA1</strain>
    </source>
</reference>
<dbReference type="Proteomes" id="UP001283361">
    <property type="component" value="Unassembled WGS sequence"/>
</dbReference>
<gene>
    <name evidence="1" type="ORF">RRG08_037634</name>
</gene>
<proteinExistence type="predicted"/>
<evidence type="ECO:0000313" key="2">
    <source>
        <dbReference type="Proteomes" id="UP001283361"/>
    </source>
</evidence>
<keyword evidence="2" id="KW-1185">Reference proteome</keyword>
<name>A0AAE0YHM8_9GAST</name>